<organism evidence="1">
    <name type="scientific">bioreactor metagenome</name>
    <dbReference type="NCBI Taxonomy" id="1076179"/>
    <lineage>
        <taxon>unclassified sequences</taxon>
        <taxon>metagenomes</taxon>
        <taxon>ecological metagenomes</taxon>
    </lineage>
</organism>
<reference evidence="1" key="1">
    <citation type="submission" date="2019-08" db="EMBL/GenBank/DDBJ databases">
        <authorList>
            <person name="Kucharzyk K."/>
            <person name="Murdoch R.W."/>
            <person name="Higgins S."/>
            <person name="Loffler F."/>
        </authorList>
    </citation>
    <scope>NUCLEOTIDE SEQUENCE</scope>
</reference>
<name>A0A645IKA1_9ZZZZ</name>
<comment type="caution">
    <text evidence="1">The sequence shown here is derived from an EMBL/GenBank/DDBJ whole genome shotgun (WGS) entry which is preliminary data.</text>
</comment>
<dbReference type="Gene3D" id="3.30.300.30">
    <property type="match status" value="1"/>
</dbReference>
<protein>
    <recommendedName>
        <fullName evidence="2">AMP-dependent ligase C-terminal domain-containing protein</fullName>
    </recommendedName>
</protein>
<evidence type="ECO:0008006" key="2">
    <source>
        <dbReference type="Google" id="ProtNLM"/>
    </source>
</evidence>
<dbReference type="AlphaFoldDB" id="A0A645IKA1"/>
<dbReference type="InterPro" id="IPR045851">
    <property type="entry name" value="AMP-bd_C_sf"/>
</dbReference>
<evidence type="ECO:0000313" key="1">
    <source>
        <dbReference type="EMBL" id="MPN51725.1"/>
    </source>
</evidence>
<proteinExistence type="predicted"/>
<sequence>MRLVVDNPDAQDRMVLHCEMAANPDGLSGKLVESLREQTKLRGSIEIVAPGGLPNDGKVIEDRRVY</sequence>
<accession>A0A645IKA1</accession>
<dbReference type="EMBL" id="VSSQ01117126">
    <property type="protein sequence ID" value="MPN51725.1"/>
    <property type="molecule type" value="Genomic_DNA"/>
</dbReference>
<gene>
    <name evidence="1" type="ORF">SDC9_199374</name>
</gene>